<name>H3KER3_9BURK</name>
<keyword evidence="3" id="KW-0472">Membrane</keyword>
<dbReference type="GO" id="GO:0043190">
    <property type="term" value="C:ATP-binding cassette (ABC) transporter complex"/>
    <property type="evidence" value="ECO:0007669"/>
    <property type="project" value="TreeGrafter"/>
</dbReference>
<evidence type="ECO:0000256" key="1">
    <source>
        <dbReference type="ARBA" id="ARBA00005417"/>
    </source>
</evidence>
<dbReference type="GO" id="GO:0042626">
    <property type="term" value="F:ATPase-coupled transmembrane transporter activity"/>
    <property type="evidence" value="ECO:0007669"/>
    <property type="project" value="TreeGrafter"/>
</dbReference>
<keyword evidence="8" id="KW-1185">Reference proteome</keyword>
<dbReference type="SUPFAM" id="SSF52540">
    <property type="entry name" value="P-loop containing nucleoside triphosphate hydrolases"/>
    <property type="match status" value="2"/>
</dbReference>
<feature type="domain" description="ABC transporter" evidence="6">
    <location>
        <begin position="19"/>
        <end position="258"/>
    </location>
</feature>
<accession>H3KER3</accession>
<dbReference type="PANTHER" id="PTHR43553:SF24">
    <property type="entry name" value="ENERGY-COUPLING FACTOR TRANSPORTER ATP-BINDING PROTEIN ECFA1"/>
    <property type="match status" value="1"/>
</dbReference>
<sequence length="528" mass="57457">MDHMNNPTTRSPESPMHRIELQNVSYAYPHSDRDAVTNLSLTVDPGELKLVTGASGCGKTTLMRLVNGLAPQILKGRLTGKVLIDGWDASTTPVAALSEHIGTLFQDPEEQFFALNVRDEIAFALQSRGLPADVVEARVARATERLGLAHLLDQDIHALSEGQKQKVGLAGILALEPKALILDEPTANLDPEATEELAGLLLEWKAAGAAILVVDHRLYWLKDVADEVLVMHGGEIVERGPFAMLADEMLRARWGLRRDAVADPRETLPRVAVTHAGEAEIEPADRSRTASERERFRADALRFAYPGRAAIFEGVSFGVEPGITALVGGNGTGKTTLARILTGLEKAEGRFRIGSRPVGREGLMPFAGLVLQNADHQLQMRTVRDEILGAIRASLSAEARNRKLGFFARRRAVRLTDEHYARADALMRDLRLSHLASRHPQSLSGGEKQRLVTACALAKDPAILILDEPTSGLDGANMAAMAGLLRAEAQKGRAVFLITHDLELLDICDRALDMRMLAAKKAEEKTAE</sequence>
<dbReference type="InterPro" id="IPR050095">
    <property type="entry name" value="ECF_ABC_transporter_ATP-bd"/>
</dbReference>
<reference evidence="7 8" key="1">
    <citation type="submission" date="2011-11" db="EMBL/GenBank/DDBJ databases">
        <authorList>
            <person name="Weinstock G."/>
            <person name="Sodergren E."/>
            <person name="Clifton S."/>
            <person name="Fulton L."/>
            <person name="Fulton B."/>
            <person name="Courtney L."/>
            <person name="Fronick C."/>
            <person name="Harrison M."/>
            <person name="Strong C."/>
            <person name="Farmer C."/>
            <person name="Delahaunty K."/>
            <person name="Markovic C."/>
            <person name="Hall O."/>
            <person name="Minx P."/>
            <person name="Tomlinson C."/>
            <person name="Mitreva M."/>
            <person name="Hou S."/>
            <person name="Chen J."/>
            <person name="Wollam A."/>
            <person name="Pepin K.H."/>
            <person name="Johnson M."/>
            <person name="Bhonagiri V."/>
            <person name="Zhang X."/>
            <person name="Suruliraj S."/>
            <person name="Warren W."/>
            <person name="Chinwalla A."/>
            <person name="Mardis E.R."/>
            <person name="Wilson R.K."/>
        </authorList>
    </citation>
    <scope>NUCLEOTIDE SEQUENCE [LARGE SCALE GENOMIC DNA]</scope>
    <source>
        <strain evidence="7 8">YIT 11816</strain>
    </source>
</reference>
<dbReference type="InterPro" id="IPR003439">
    <property type="entry name" value="ABC_transporter-like_ATP-bd"/>
</dbReference>
<evidence type="ECO:0000256" key="4">
    <source>
        <dbReference type="ARBA" id="ARBA00022741"/>
    </source>
</evidence>
<dbReference type="Gene3D" id="3.40.50.300">
    <property type="entry name" value="P-loop containing nucleotide triphosphate hydrolases"/>
    <property type="match status" value="2"/>
</dbReference>
<dbReference type="InterPro" id="IPR003593">
    <property type="entry name" value="AAA+_ATPase"/>
</dbReference>
<dbReference type="InterPro" id="IPR015856">
    <property type="entry name" value="ABC_transpr_CbiO/EcfA_su"/>
</dbReference>
<dbReference type="AlphaFoldDB" id="H3KER3"/>
<evidence type="ECO:0000259" key="6">
    <source>
        <dbReference type="PROSITE" id="PS50893"/>
    </source>
</evidence>
<protein>
    <submittedName>
        <fullName evidence="7">ABC transporter, ATP-binding protein</fullName>
    </submittedName>
</protein>
<dbReference type="PROSITE" id="PS50893">
    <property type="entry name" value="ABC_TRANSPORTER_2"/>
    <property type="match status" value="2"/>
</dbReference>
<keyword evidence="4" id="KW-0547">Nucleotide-binding</keyword>
<feature type="domain" description="ABC transporter" evidence="6">
    <location>
        <begin position="296"/>
        <end position="527"/>
    </location>
</feature>
<evidence type="ECO:0000313" key="7">
    <source>
        <dbReference type="EMBL" id="EHY31384.1"/>
    </source>
</evidence>
<comment type="caution">
    <text evidence="7">The sequence shown here is derived from an EMBL/GenBank/DDBJ whole genome shotgun (WGS) entry which is preliminary data.</text>
</comment>
<dbReference type="HOGENOM" id="CLU_000604_86_7_4"/>
<keyword evidence="3" id="KW-1003">Cell membrane</keyword>
<dbReference type="SMART" id="SM00382">
    <property type="entry name" value="AAA"/>
    <property type="match status" value="2"/>
</dbReference>
<dbReference type="Proteomes" id="UP000004956">
    <property type="component" value="Unassembled WGS sequence"/>
</dbReference>
<dbReference type="GO" id="GO:0016887">
    <property type="term" value="F:ATP hydrolysis activity"/>
    <property type="evidence" value="ECO:0007669"/>
    <property type="project" value="InterPro"/>
</dbReference>
<dbReference type="STRING" id="762967.HMPREF9440_01228"/>
<dbReference type="RefSeq" id="WP_008542094.1">
    <property type="nucleotide sequence ID" value="NZ_JH604951.1"/>
</dbReference>
<comment type="similarity">
    <text evidence="1">Belongs to the ABC transporter superfamily.</text>
</comment>
<dbReference type="Pfam" id="PF00005">
    <property type="entry name" value="ABC_tran"/>
    <property type="match status" value="2"/>
</dbReference>
<proteinExistence type="inferred from homology"/>
<dbReference type="GO" id="GO:0005524">
    <property type="term" value="F:ATP binding"/>
    <property type="evidence" value="ECO:0007669"/>
    <property type="project" value="UniProtKB-KW"/>
</dbReference>
<organism evidence="7 8">
    <name type="scientific">Sutterella parvirubra YIT 11816</name>
    <dbReference type="NCBI Taxonomy" id="762967"/>
    <lineage>
        <taxon>Bacteria</taxon>
        <taxon>Pseudomonadati</taxon>
        <taxon>Pseudomonadota</taxon>
        <taxon>Betaproteobacteria</taxon>
        <taxon>Burkholderiales</taxon>
        <taxon>Sutterellaceae</taxon>
        <taxon>Sutterella</taxon>
    </lineage>
</organism>
<evidence type="ECO:0000256" key="2">
    <source>
        <dbReference type="ARBA" id="ARBA00022448"/>
    </source>
</evidence>
<evidence type="ECO:0000256" key="5">
    <source>
        <dbReference type="ARBA" id="ARBA00022840"/>
    </source>
</evidence>
<dbReference type="EMBL" id="AFBQ01000170">
    <property type="protein sequence ID" value="EHY31384.1"/>
    <property type="molecule type" value="Genomic_DNA"/>
</dbReference>
<dbReference type="InterPro" id="IPR027417">
    <property type="entry name" value="P-loop_NTPase"/>
</dbReference>
<evidence type="ECO:0000313" key="8">
    <source>
        <dbReference type="Proteomes" id="UP000004956"/>
    </source>
</evidence>
<gene>
    <name evidence="7" type="ORF">HMPREF9440_01228</name>
</gene>
<dbReference type="PANTHER" id="PTHR43553">
    <property type="entry name" value="HEAVY METAL TRANSPORTER"/>
    <property type="match status" value="1"/>
</dbReference>
<evidence type="ECO:0000256" key="3">
    <source>
        <dbReference type="ARBA" id="ARBA00022475"/>
    </source>
</evidence>
<feature type="non-terminal residue" evidence="7">
    <location>
        <position position="528"/>
    </location>
</feature>
<keyword evidence="2" id="KW-0813">Transport</keyword>
<dbReference type="CDD" id="cd03225">
    <property type="entry name" value="ABC_cobalt_CbiO_domain1"/>
    <property type="match status" value="1"/>
</dbReference>
<keyword evidence="5 7" id="KW-0067">ATP-binding</keyword>